<comment type="caution">
    <text evidence="7">The sequence shown here is derived from an EMBL/GenBank/DDBJ whole genome shotgun (WGS) entry which is preliminary data.</text>
</comment>
<dbReference type="Gene3D" id="3.90.1720.10">
    <property type="entry name" value="endopeptidase domain like (from Nostoc punctiforme)"/>
    <property type="match status" value="1"/>
</dbReference>
<keyword evidence="4" id="KW-0788">Thiol protease</keyword>
<organism evidence="7 8">
    <name type="scientific">Mycobacterium malmoense</name>
    <dbReference type="NCBI Taxonomy" id="1780"/>
    <lineage>
        <taxon>Bacteria</taxon>
        <taxon>Bacillati</taxon>
        <taxon>Actinomycetota</taxon>
        <taxon>Actinomycetes</taxon>
        <taxon>Mycobacteriales</taxon>
        <taxon>Mycobacteriaceae</taxon>
        <taxon>Mycobacterium</taxon>
    </lineage>
</organism>
<evidence type="ECO:0000313" key="7">
    <source>
        <dbReference type="EMBL" id="ORA81778.1"/>
    </source>
</evidence>
<proteinExistence type="inferred from homology"/>
<sequence>MRRSQFRLINLASRLGVLTALVTGLTLSVASPAPLARADPGQWDPTLPATVSAGAPGDPLAVANASLQATAQATQTTLDLGKQFLGGLGINLGGNDAPAAATNPGGKIPRVYGRQAIEYVIKRGGSQMGVPYSWGGGSLQGPSKGVDSGANTVGFDCSGLMRYAFAGVGVLIPRFSGDQYNAGRHIPPNEARRGDLIFYGPGGGQHVTMYLGNGQMLEASGSAGKVTVSPVRKPGMTPFLTRIIEY</sequence>
<feature type="domain" description="NlpC/P60" evidence="6">
    <location>
        <begin position="114"/>
        <end position="246"/>
    </location>
</feature>
<keyword evidence="3" id="KW-0378">Hydrolase</keyword>
<evidence type="ECO:0000256" key="4">
    <source>
        <dbReference type="ARBA" id="ARBA00022807"/>
    </source>
</evidence>
<name>A0ABX3SRF8_MYCMA</name>
<dbReference type="InterPro" id="IPR051794">
    <property type="entry name" value="PG_Endopeptidase_C40"/>
</dbReference>
<keyword evidence="2" id="KW-0645">Protease</keyword>
<gene>
    <name evidence="7" type="ORF">BST29_13830</name>
</gene>
<keyword evidence="8" id="KW-1185">Reference proteome</keyword>
<dbReference type="PANTHER" id="PTHR47359">
    <property type="entry name" value="PEPTIDOGLYCAN DL-ENDOPEPTIDASE CWLO"/>
    <property type="match status" value="1"/>
</dbReference>
<evidence type="ECO:0000256" key="5">
    <source>
        <dbReference type="SAM" id="SignalP"/>
    </source>
</evidence>
<keyword evidence="5" id="KW-0732">Signal</keyword>
<accession>A0ABX3SRF8</accession>
<dbReference type="InterPro" id="IPR049729">
    <property type="entry name" value="RipB"/>
</dbReference>
<dbReference type="EMBL" id="MVHV01000012">
    <property type="protein sequence ID" value="ORA81778.1"/>
    <property type="molecule type" value="Genomic_DNA"/>
</dbReference>
<dbReference type="NCBIfam" id="NF033742">
    <property type="entry name" value="NlpC_p60_RipB"/>
    <property type="match status" value="1"/>
</dbReference>
<dbReference type="Pfam" id="PF00877">
    <property type="entry name" value="NLPC_P60"/>
    <property type="match status" value="1"/>
</dbReference>
<protein>
    <submittedName>
        <fullName evidence="7">Peptidase C40</fullName>
    </submittedName>
</protein>
<dbReference type="InterPro" id="IPR000064">
    <property type="entry name" value="NLP_P60_dom"/>
</dbReference>
<reference evidence="7 8" key="1">
    <citation type="submission" date="2017-02" db="EMBL/GenBank/DDBJ databases">
        <title>The new phylogeny of genus Mycobacterium.</title>
        <authorList>
            <person name="Tortoli E."/>
            <person name="Trovato A."/>
            <person name="Cirillo D.M."/>
        </authorList>
    </citation>
    <scope>NUCLEOTIDE SEQUENCE [LARGE SCALE GENOMIC DNA]</scope>
    <source>
        <strain evidence="7 8">IP1130001</strain>
    </source>
</reference>
<evidence type="ECO:0000313" key="8">
    <source>
        <dbReference type="Proteomes" id="UP000243140"/>
    </source>
</evidence>
<feature type="chain" id="PRO_5046994421" evidence="5">
    <location>
        <begin position="39"/>
        <end position="246"/>
    </location>
</feature>
<dbReference type="Proteomes" id="UP000243140">
    <property type="component" value="Unassembled WGS sequence"/>
</dbReference>
<dbReference type="SUPFAM" id="SSF54001">
    <property type="entry name" value="Cysteine proteinases"/>
    <property type="match status" value="1"/>
</dbReference>
<dbReference type="RefSeq" id="WP_083010887.1">
    <property type="nucleotide sequence ID" value="NZ_CP060015.1"/>
</dbReference>
<feature type="signal peptide" evidence="5">
    <location>
        <begin position="1"/>
        <end position="38"/>
    </location>
</feature>
<evidence type="ECO:0000256" key="1">
    <source>
        <dbReference type="ARBA" id="ARBA00007074"/>
    </source>
</evidence>
<dbReference type="PANTHER" id="PTHR47359:SF3">
    <property type="entry name" value="NLP_P60 DOMAIN-CONTAINING PROTEIN-RELATED"/>
    <property type="match status" value="1"/>
</dbReference>
<dbReference type="InterPro" id="IPR038765">
    <property type="entry name" value="Papain-like_cys_pep_sf"/>
</dbReference>
<evidence type="ECO:0000256" key="3">
    <source>
        <dbReference type="ARBA" id="ARBA00022801"/>
    </source>
</evidence>
<dbReference type="PROSITE" id="PS51935">
    <property type="entry name" value="NLPC_P60"/>
    <property type="match status" value="1"/>
</dbReference>
<evidence type="ECO:0000259" key="6">
    <source>
        <dbReference type="PROSITE" id="PS51935"/>
    </source>
</evidence>
<evidence type="ECO:0000256" key="2">
    <source>
        <dbReference type="ARBA" id="ARBA00022670"/>
    </source>
</evidence>
<comment type="similarity">
    <text evidence="1">Belongs to the peptidase C40 family.</text>
</comment>